<dbReference type="PANTHER" id="PTHR10828">
    <property type="entry name" value="M-PHASE INDUCER PHOSPHATASE DUAL SPECIFICITY PHOSPHATASE CDC25"/>
    <property type="match status" value="1"/>
</dbReference>
<accession>A0A4W3JX26</accession>
<dbReference type="GO" id="GO:0110032">
    <property type="term" value="P:positive regulation of G2/MI transition of meiotic cell cycle"/>
    <property type="evidence" value="ECO:0007669"/>
    <property type="project" value="TreeGrafter"/>
</dbReference>
<keyword evidence="5" id="KW-0378">Hydrolase</keyword>
<keyword evidence="7" id="KW-0131">Cell cycle</keyword>
<organism evidence="10 11">
    <name type="scientific">Callorhinchus milii</name>
    <name type="common">Ghost shark</name>
    <dbReference type="NCBI Taxonomy" id="7868"/>
    <lineage>
        <taxon>Eukaryota</taxon>
        <taxon>Metazoa</taxon>
        <taxon>Chordata</taxon>
        <taxon>Craniata</taxon>
        <taxon>Vertebrata</taxon>
        <taxon>Chondrichthyes</taxon>
        <taxon>Holocephali</taxon>
        <taxon>Chimaeriformes</taxon>
        <taxon>Callorhinchidae</taxon>
        <taxon>Callorhinchus</taxon>
    </lineage>
</organism>
<evidence type="ECO:0000256" key="5">
    <source>
        <dbReference type="ARBA" id="ARBA00022801"/>
    </source>
</evidence>
<dbReference type="GO" id="GO:0005737">
    <property type="term" value="C:cytoplasm"/>
    <property type="evidence" value="ECO:0007669"/>
    <property type="project" value="TreeGrafter"/>
</dbReference>
<evidence type="ECO:0000313" key="10">
    <source>
        <dbReference type="Ensembl" id="ENSCMIP00000047442.1"/>
    </source>
</evidence>
<reference evidence="11" key="2">
    <citation type="journal article" date="2007" name="PLoS Biol.">
        <title>Survey sequencing and comparative analysis of the elephant shark (Callorhinchus milii) genome.</title>
        <authorList>
            <person name="Venkatesh B."/>
            <person name="Kirkness E.F."/>
            <person name="Loh Y.H."/>
            <person name="Halpern A.L."/>
            <person name="Lee A.P."/>
            <person name="Johnson J."/>
            <person name="Dandona N."/>
            <person name="Viswanathan L.D."/>
            <person name="Tay A."/>
            <person name="Venter J.C."/>
            <person name="Strausberg R.L."/>
            <person name="Brenner S."/>
        </authorList>
    </citation>
    <scope>NUCLEOTIDE SEQUENCE [LARGE SCALE GENOMIC DNA]</scope>
</reference>
<dbReference type="InParanoid" id="A0A4W3JX26"/>
<evidence type="ECO:0000259" key="9">
    <source>
        <dbReference type="PROSITE" id="PS50206"/>
    </source>
</evidence>
<feature type="region of interest" description="Disordered" evidence="8">
    <location>
        <begin position="1"/>
        <end position="23"/>
    </location>
</feature>
<dbReference type="PROSITE" id="PS50206">
    <property type="entry name" value="RHODANESE_3"/>
    <property type="match status" value="1"/>
</dbReference>
<evidence type="ECO:0000256" key="6">
    <source>
        <dbReference type="ARBA" id="ARBA00022912"/>
    </source>
</evidence>
<dbReference type="Ensembl" id="ENSCMIT00000048113.1">
    <property type="protein sequence ID" value="ENSCMIP00000047442.1"/>
    <property type="gene ID" value="ENSCMIG00000019445.1"/>
</dbReference>
<dbReference type="GO" id="GO:0010971">
    <property type="term" value="P:positive regulation of G2/M transition of mitotic cell cycle"/>
    <property type="evidence" value="ECO:0007669"/>
    <property type="project" value="TreeGrafter"/>
</dbReference>
<dbReference type="GO" id="GO:0000086">
    <property type="term" value="P:G2/M transition of mitotic cell cycle"/>
    <property type="evidence" value="ECO:0007669"/>
    <property type="project" value="TreeGrafter"/>
</dbReference>
<dbReference type="GO" id="GO:0051301">
    <property type="term" value="P:cell division"/>
    <property type="evidence" value="ECO:0007669"/>
    <property type="project" value="UniProtKB-KW"/>
</dbReference>
<proteinExistence type="inferred from homology"/>
<dbReference type="PANTHER" id="PTHR10828:SF76">
    <property type="entry name" value="M-PHASE INDUCER PHOSPHATASE"/>
    <property type="match status" value="1"/>
</dbReference>
<dbReference type="Pfam" id="PF00581">
    <property type="entry name" value="Rhodanese"/>
    <property type="match status" value="1"/>
</dbReference>
<dbReference type="SUPFAM" id="SSF52821">
    <property type="entry name" value="Rhodanese/Cell cycle control phosphatase"/>
    <property type="match status" value="1"/>
</dbReference>
<evidence type="ECO:0000256" key="4">
    <source>
        <dbReference type="ARBA" id="ARBA00022776"/>
    </source>
</evidence>
<keyword evidence="4" id="KW-0498">Mitosis</keyword>
<dbReference type="GO" id="GO:0004725">
    <property type="term" value="F:protein tyrosine phosphatase activity"/>
    <property type="evidence" value="ECO:0007669"/>
    <property type="project" value="UniProtKB-EC"/>
</dbReference>
<protein>
    <recommendedName>
        <fullName evidence="2">protein-tyrosine-phosphatase</fullName>
        <ecNumber evidence="2">3.1.3.48</ecNumber>
    </recommendedName>
</protein>
<evidence type="ECO:0000256" key="2">
    <source>
        <dbReference type="ARBA" id="ARBA00013064"/>
    </source>
</evidence>
<sequence>HLPPAPLAPHHKEDRVQNPHLQSPPWPCPFLALTLRRSKPGLFRSPSMPEQLNQRLLKRVDRSRDLDIAVKNKRQRNSLQGDDPKQCEGTSVVRSLLCISVLQCEWGWRRLLLWTDAEKTHQNLVYVAQMAAVLRGEYNDVVSRTYIIDCRYPYEYEGGHIEADSVINYFLKEPIVPVFRDQRIILIFHCEFSYVRGPKMCRLLREEDRNVNKYPKLHYPELYILKGGYKAFFLQYCNPPEYCPMDHEDYQEEMLKLRKKSKSWAGERRRRDLISRLGMAKCM</sequence>
<comment type="similarity">
    <text evidence="1">Belongs to the MPI phosphatase family.</text>
</comment>
<dbReference type="GO" id="GO:0005634">
    <property type="term" value="C:nucleus"/>
    <property type="evidence" value="ECO:0007669"/>
    <property type="project" value="TreeGrafter"/>
</dbReference>
<evidence type="ECO:0000313" key="11">
    <source>
        <dbReference type="Proteomes" id="UP000314986"/>
    </source>
</evidence>
<dbReference type="GeneTree" id="ENSGT00940000161460"/>
<reference evidence="11" key="3">
    <citation type="journal article" date="2014" name="Nature">
        <title>Elephant shark genome provides unique insights into gnathostome evolution.</title>
        <authorList>
            <consortium name="International Elephant Shark Genome Sequencing Consortium"/>
            <person name="Venkatesh B."/>
            <person name="Lee A.P."/>
            <person name="Ravi V."/>
            <person name="Maurya A.K."/>
            <person name="Lian M.M."/>
            <person name="Swann J.B."/>
            <person name="Ohta Y."/>
            <person name="Flajnik M.F."/>
            <person name="Sutoh Y."/>
            <person name="Kasahara M."/>
            <person name="Hoon S."/>
            <person name="Gangu V."/>
            <person name="Roy S.W."/>
            <person name="Irimia M."/>
            <person name="Korzh V."/>
            <person name="Kondrychyn I."/>
            <person name="Lim Z.W."/>
            <person name="Tay B.H."/>
            <person name="Tohari S."/>
            <person name="Kong K.W."/>
            <person name="Ho S."/>
            <person name="Lorente-Galdos B."/>
            <person name="Quilez J."/>
            <person name="Marques-Bonet T."/>
            <person name="Raney B.J."/>
            <person name="Ingham P.W."/>
            <person name="Tay A."/>
            <person name="Hillier L.W."/>
            <person name="Minx P."/>
            <person name="Boehm T."/>
            <person name="Wilson R.K."/>
            <person name="Brenner S."/>
            <person name="Warren W.C."/>
        </authorList>
    </citation>
    <scope>NUCLEOTIDE SEQUENCE [LARGE SCALE GENOMIC DNA]</scope>
</reference>
<dbReference type="PRINTS" id="PR00716">
    <property type="entry name" value="MPIPHPHTASE"/>
</dbReference>
<dbReference type="OMA" id="GEMAPPC"/>
<keyword evidence="11" id="KW-1185">Reference proteome</keyword>
<reference evidence="10" key="4">
    <citation type="submission" date="2025-08" db="UniProtKB">
        <authorList>
            <consortium name="Ensembl"/>
        </authorList>
    </citation>
    <scope>IDENTIFICATION</scope>
</reference>
<dbReference type="InterPro" id="IPR036873">
    <property type="entry name" value="Rhodanese-like_dom_sf"/>
</dbReference>
<dbReference type="InterPro" id="IPR001763">
    <property type="entry name" value="Rhodanese-like_dom"/>
</dbReference>
<dbReference type="Proteomes" id="UP000314986">
    <property type="component" value="Unassembled WGS sequence"/>
</dbReference>
<reference evidence="10" key="5">
    <citation type="submission" date="2025-09" db="UniProtKB">
        <authorList>
            <consortium name="Ensembl"/>
        </authorList>
    </citation>
    <scope>IDENTIFICATION</scope>
</reference>
<dbReference type="EC" id="3.1.3.48" evidence="2"/>
<keyword evidence="3" id="KW-0132">Cell division</keyword>
<dbReference type="SMART" id="SM00450">
    <property type="entry name" value="RHOD"/>
    <property type="match status" value="1"/>
</dbReference>
<evidence type="ECO:0000256" key="7">
    <source>
        <dbReference type="ARBA" id="ARBA00023306"/>
    </source>
</evidence>
<reference evidence="11" key="1">
    <citation type="journal article" date="2006" name="Science">
        <title>Ancient noncoding elements conserved in the human genome.</title>
        <authorList>
            <person name="Venkatesh B."/>
            <person name="Kirkness E.F."/>
            <person name="Loh Y.H."/>
            <person name="Halpern A.L."/>
            <person name="Lee A.P."/>
            <person name="Johnson J."/>
            <person name="Dandona N."/>
            <person name="Viswanathan L.D."/>
            <person name="Tay A."/>
            <person name="Venter J.C."/>
            <person name="Strausberg R.L."/>
            <person name="Brenner S."/>
        </authorList>
    </citation>
    <scope>NUCLEOTIDE SEQUENCE [LARGE SCALE GENOMIC DNA]</scope>
</reference>
<dbReference type="STRING" id="7868.ENSCMIP00000047442"/>
<name>A0A4W3JX26_CALMI</name>
<dbReference type="Gene3D" id="3.40.250.10">
    <property type="entry name" value="Rhodanese-like domain"/>
    <property type="match status" value="1"/>
</dbReference>
<dbReference type="Pfam" id="PF06617">
    <property type="entry name" value="M-inducer_phosp"/>
    <property type="match status" value="1"/>
</dbReference>
<evidence type="ECO:0000256" key="1">
    <source>
        <dbReference type="ARBA" id="ARBA00011065"/>
    </source>
</evidence>
<evidence type="ECO:0000256" key="8">
    <source>
        <dbReference type="SAM" id="MobiDB-lite"/>
    </source>
</evidence>
<dbReference type="AlphaFoldDB" id="A0A4W3JX26"/>
<dbReference type="InterPro" id="IPR000751">
    <property type="entry name" value="MPI_Phosphatase"/>
</dbReference>
<feature type="domain" description="Rhodanese" evidence="9">
    <location>
        <begin position="141"/>
        <end position="238"/>
    </location>
</feature>
<evidence type="ECO:0000256" key="3">
    <source>
        <dbReference type="ARBA" id="ARBA00022618"/>
    </source>
</evidence>
<keyword evidence="6" id="KW-0904">Protein phosphatase</keyword>